<feature type="region of interest" description="Disordered" evidence="1">
    <location>
        <begin position="163"/>
        <end position="308"/>
    </location>
</feature>
<evidence type="ECO:0000313" key="3">
    <source>
        <dbReference type="Proteomes" id="UP001305779"/>
    </source>
</evidence>
<comment type="caution">
    <text evidence="2">The sequence shown here is derived from an EMBL/GenBank/DDBJ whole genome shotgun (WGS) entry which is preliminary data.</text>
</comment>
<dbReference type="InterPro" id="IPR011009">
    <property type="entry name" value="Kinase-like_dom_sf"/>
</dbReference>
<proteinExistence type="predicted"/>
<evidence type="ECO:0000313" key="2">
    <source>
        <dbReference type="EMBL" id="KAK4503892.1"/>
    </source>
</evidence>
<evidence type="ECO:0000256" key="1">
    <source>
        <dbReference type="SAM" id="MobiDB-lite"/>
    </source>
</evidence>
<keyword evidence="3" id="KW-1185">Reference proteome</keyword>
<protein>
    <recommendedName>
        <fullName evidence="4">Protein kinase domain-containing protein</fullName>
    </recommendedName>
</protein>
<accession>A0ABR0EQT6</accession>
<sequence length="308" mass="34968">MAKLGDFGLSLMSEAGIRSSEVALFGYRFNAPVVWEITLSVYSLMKGNEGLDNLIGTEPLRPRRIVREHFRTHRVPLPFDEDEVNYYSEDLRTLVMDCLKYLPGDRPTFDEVLKRLRRRTGYGSTDWARGLRHAPANDPQFTQYGLLLNREQWPMRSILANEPDNALAPDGLPRPPPPGPKKDDSSDESDDSLGGSGSRVHIDPTRLTLSPVSQPPVPSPRYPENPRSGSRRSRPREEEEEDDDDDDEYSPPTSFHYDKKSDTIAASKRRRLVVKSLPPTSPDYANDPPDSRKRPMRFSEVLRHANSI</sequence>
<gene>
    <name evidence="2" type="ORF">PRZ48_004807</name>
</gene>
<name>A0ABR0EQT6_ZASCE</name>
<dbReference type="Proteomes" id="UP001305779">
    <property type="component" value="Unassembled WGS sequence"/>
</dbReference>
<feature type="compositionally biased region" description="Acidic residues" evidence="1">
    <location>
        <begin position="238"/>
        <end position="249"/>
    </location>
</feature>
<feature type="compositionally biased region" description="Pro residues" evidence="1">
    <location>
        <begin position="213"/>
        <end position="223"/>
    </location>
</feature>
<reference evidence="2 3" key="1">
    <citation type="journal article" date="2023" name="G3 (Bethesda)">
        <title>A chromosome-level genome assembly of Zasmidium syzygii isolated from banana leaves.</title>
        <authorList>
            <person name="van Westerhoven A.C."/>
            <person name="Mehrabi R."/>
            <person name="Talebi R."/>
            <person name="Steentjes M.B.F."/>
            <person name="Corcolon B."/>
            <person name="Chong P.A."/>
            <person name="Kema G.H.J."/>
            <person name="Seidl M.F."/>
        </authorList>
    </citation>
    <scope>NUCLEOTIDE SEQUENCE [LARGE SCALE GENOMIC DNA]</scope>
    <source>
        <strain evidence="2 3">P124</strain>
    </source>
</reference>
<evidence type="ECO:0008006" key="4">
    <source>
        <dbReference type="Google" id="ProtNLM"/>
    </source>
</evidence>
<dbReference type="EMBL" id="JAXOVC010000003">
    <property type="protein sequence ID" value="KAK4503892.1"/>
    <property type="molecule type" value="Genomic_DNA"/>
</dbReference>
<organism evidence="2 3">
    <name type="scientific">Zasmidium cellare</name>
    <name type="common">Wine cellar mold</name>
    <name type="synonym">Racodium cellare</name>
    <dbReference type="NCBI Taxonomy" id="395010"/>
    <lineage>
        <taxon>Eukaryota</taxon>
        <taxon>Fungi</taxon>
        <taxon>Dikarya</taxon>
        <taxon>Ascomycota</taxon>
        <taxon>Pezizomycotina</taxon>
        <taxon>Dothideomycetes</taxon>
        <taxon>Dothideomycetidae</taxon>
        <taxon>Mycosphaerellales</taxon>
        <taxon>Mycosphaerellaceae</taxon>
        <taxon>Zasmidium</taxon>
    </lineage>
</organism>
<dbReference type="SUPFAM" id="SSF56112">
    <property type="entry name" value="Protein kinase-like (PK-like)"/>
    <property type="match status" value="1"/>
</dbReference>
<dbReference type="Gene3D" id="1.10.510.10">
    <property type="entry name" value="Transferase(Phosphotransferase) domain 1"/>
    <property type="match status" value="1"/>
</dbReference>